<dbReference type="InterPro" id="IPR013078">
    <property type="entry name" value="His_Pase_superF_clade-1"/>
</dbReference>
<dbReference type="InterPro" id="IPR029033">
    <property type="entry name" value="His_PPase_superfam"/>
</dbReference>
<evidence type="ECO:0000313" key="2">
    <source>
        <dbReference type="EMBL" id="KFD61661.1"/>
    </source>
</evidence>
<accession>A0A085MWR5</accession>
<dbReference type="Proteomes" id="UP000030758">
    <property type="component" value="Unassembled WGS sequence"/>
</dbReference>
<proteinExistence type="predicted"/>
<dbReference type="PANTHER" id="PTHR16469:SF27">
    <property type="entry name" value="UBIQUITIN-ASSOCIATED AND SH3 DOMAIN-CONTAINING BA-RELATED"/>
    <property type="match status" value="1"/>
</dbReference>
<evidence type="ECO:0000313" key="3">
    <source>
        <dbReference type="Proteomes" id="UP000030764"/>
    </source>
</evidence>
<dbReference type="Proteomes" id="UP000030764">
    <property type="component" value="Unassembled WGS sequence"/>
</dbReference>
<keyword evidence="3" id="KW-1185">Reference proteome</keyword>
<dbReference type="SUPFAM" id="SSF53254">
    <property type="entry name" value="Phosphoglycerate mutase-like"/>
    <property type="match status" value="1"/>
</dbReference>
<dbReference type="InterPro" id="IPR051710">
    <property type="entry name" value="Phosphatase_SH3-domain"/>
</dbReference>
<dbReference type="PANTHER" id="PTHR16469">
    <property type="entry name" value="UBIQUITIN-ASSOCIATED AND SH3 DOMAIN-CONTAINING BA-RELATED"/>
    <property type="match status" value="1"/>
</dbReference>
<sequence length="306" mass="35412">MAKPEKKHVLHVEEQALLSILENDQPTTCRSNAGAAHRRVIIMRHGERCDDVYSDFIQRGYESNETVFHRFDLNMPDKLPQRQEQLYASKIDWQTDPPLSNMGHKTAAAVGAEFAYLKANVDYVYSSPSIRCVQTACRFVEGFEKVQKRSTKLKVRVEGGLFEWLFHTGCVNPRFLHETDLAKGGLPVDLNYKCYVHSTKLQYNETFEEFNTRGVETIRYIMKDMPVGSTVLLVTHAPNFDLFNKYRGTGGTTMKRWRNLVNRVPYLYCIMYDEVSPNKWEMRPPPVCSFPYDSNDAYNWKTPGKL</sequence>
<dbReference type="Gene3D" id="3.40.50.1240">
    <property type="entry name" value="Phosphoglycerate mutase-like"/>
    <property type="match status" value="1"/>
</dbReference>
<gene>
    <name evidence="1" type="ORF">M513_11432</name>
    <name evidence="2" type="ORF">M514_11432</name>
</gene>
<evidence type="ECO:0000313" key="1">
    <source>
        <dbReference type="EMBL" id="KFD47699.1"/>
    </source>
</evidence>
<dbReference type="Pfam" id="PF00300">
    <property type="entry name" value="His_Phos_1"/>
    <property type="match status" value="1"/>
</dbReference>
<name>A0A085MWR5_9BILA</name>
<dbReference type="GO" id="GO:0016791">
    <property type="term" value="F:phosphatase activity"/>
    <property type="evidence" value="ECO:0007669"/>
    <property type="project" value="UniProtKB-ARBA"/>
</dbReference>
<dbReference type="CDD" id="cd07067">
    <property type="entry name" value="HP_PGM_like"/>
    <property type="match status" value="1"/>
</dbReference>
<dbReference type="EMBL" id="KL363317">
    <property type="protein sequence ID" value="KFD47699.1"/>
    <property type="molecule type" value="Genomic_DNA"/>
</dbReference>
<protein>
    <recommendedName>
        <fullName evidence="4">Phosphoglycerate mutase family protein</fullName>
    </recommendedName>
</protein>
<dbReference type="AlphaFoldDB" id="A0A085MWR5"/>
<reference evidence="2 3" key="1">
    <citation type="journal article" date="2014" name="Nat. Genet.">
        <title>Genome and transcriptome of the porcine whipworm Trichuris suis.</title>
        <authorList>
            <person name="Jex A.R."/>
            <person name="Nejsum P."/>
            <person name="Schwarz E.M."/>
            <person name="Hu L."/>
            <person name="Young N.D."/>
            <person name="Hall R.S."/>
            <person name="Korhonen P.K."/>
            <person name="Liao S."/>
            <person name="Thamsborg S."/>
            <person name="Xia J."/>
            <person name="Xu P."/>
            <person name="Wang S."/>
            <person name="Scheerlinck J.P."/>
            <person name="Hofmann A."/>
            <person name="Sternberg P.W."/>
            <person name="Wang J."/>
            <person name="Gasser R.B."/>
        </authorList>
    </citation>
    <scope>NUCLEOTIDE SEQUENCE [LARGE SCALE GENOMIC DNA]</scope>
    <source>
        <strain evidence="2">DCEP-RM93F</strain>
        <strain evidence="1">DCEP-RM93M</strain>
    </source>
</reference>
<dbReference type="EMBL" id="KL367616">
    <property type="protein sequence ID" value="KFD61661.1"/>
    <property type="molecule type" value="Genomic_DNA"/>
</dbReference>
<organism evidence="2">
    <name type="scientific">Trichuris suis</name>
    <name type="common">pig whipworm</name>
    <dbReference type="NCBI Taxonomy" id="68888"/>
    <lineage>
        <taxon>Eukaryota</taxon>
        <taxon>Metazoa</taxon>
        <taxon>Ecdysozoa</taxon>
        <taxon>Nematoda</taxon>
        <taxon>Enoplea</taxon>
        <taxon>Dorylaimia</taxon>
        <taxon>Trichinellida</taxon>
        <taxon>Trichuridae</taxon>
        <taxon>Trichuris</taxon>
    </lineage>
</organism>
<evidence type="ECO:0008006" key="4">
    <source>
        <dbReference type="Google" id="ProtNLM"/>
    </source>
</evidence>